<comment type="caution">
    <text evidence="2">The sequence shown here is derived from an EMBL/GenBank/DDBJ whole genome shotgun (WGS) entry which is preliminary data.</text>
</comment>
<keyword evidence="3" id="KW-1185">Reference proteome</keyword>
<name>A0AAD7DC69_MYCRO</name>
<evidence type="ECO:0000313" key="3">
    <source>
        <dbReference type="Proteomes" id="UP001221757"/>
    </source>
</evidence>
<organism evidence="2 3">
    <name type="scientific">Mycena rosella</name>
    <name type="common">Pink bonnet</name>
    <name type="synonym">Agaricus rosellus</name>
    <dbReference type="NCBI Taxonomy" id="1033263"/>
    <lineage>
        <taxon>Eukaryota</taxon>
        <taxon>Fungi</taxon>
        <taxon>Dikarya</taxon>
        <taxon>Basidiomycota</taxon>
        <taxon>Agaricomycotina</taxon>
        <taxon>Agaricomycetes</taxon>
        <taxon>Agaricomycetidae</taxon>
        <taxon>Agaricales</taxon>
        <taxon>Marasmiineae</taxon>
        <taxon>Mycenaceae</taxon>
        <taxon>Mycena</taxon>
    </lineage>
</organism>
<feature type="compositionally biased region" description="Basic and acidic residues" evidence="1">
    <location>
        <begin position="1"/>
        <end position="13"/>
    </location>
</feature>
<feature type="region of interest" description="Disordered" evidence="1">
    <location>
        <begin position="56"/>
        <end position="85"/>
    </location>
</feature>
<protein>
    <submittedName>
        <fullName evidence="2">Uncharacterized protein</fullName>
    </submittedName>
</protein>
<dbReference type="AlphaFoldDB" id="A0AAD7DC69"/>
<reference evidence="2" key="1">
    <citation type="submission" date="2023-03" db="EMBL/GenBank/DDBJ databases">
        <title>Massive genome expansion in bonnet fungi (Mycena s.s.) driven by repeated elements and novel gene families across ecological guilds.</title>
        <authorList>
            <consortium name="Lawrence Berkeley National Laboratory"/>
            <person name="Harder C.B."/>
            <person name="Miyauchi S."/>
            <person name="Viragh M."/>
            <person name="Kuo A."/>
            <person name="Thoen E."/>
            <person name="Andreopoulos B."/>
            <person name="Lu D."/>
            <person name="Skrede I."/>
            <person name="Drula E."/>
            <person name="Henrissat B."/>
            <person name="Morin E."/>
            <person name="Kohler A."/>
            <person name="Barry K."/>
            <person name="LaButti K."/>
            <person name="Morin E."/>
            <person name="Salamov A."/>
            <person name="Lipzen A."/>
            <person name="Mereny Z."/>
            <person name="Hegedus B."/>
            <person name="Baldrian P."/>
            <person name="Stursova M."/>
            <person name="Weitz H."/>
            <person name="Taylor A."/>
            <person name="Grigoriev I.V."/>
            <person name="Nagy L.G."/>
            <person name="Martin F."/>
            <person name="Kauserud H."/>
        </authorList>
    </citation>
    <scope>NUCLEOTIDE SEQUENCE</scope>
    <source>
        <strain evidence="2">CBHHK067</strain>
    </source>
</reference>
<accession>A0AAD7DC69</accession>
<proteinExistence type="predicted"/>
<evidence type="ECO:0000256" key="1">
    <source>
        <dbReference type="SAM" id="MobiDB-lite"/>
    </source>
</evidence>
<gene>
    <name evidence="2" type="ORF">B0H17DRAFT_1068914</name>
</gene>
<dbReference type="EMBL" id="JARKIE010000080">
    <property type="protein sequence ID" value="KAJ7688243.1"/>
    <property type="molecule type" value="Genomic_DNA"/>
</dbReference>
<dbReference type="Proteomes" id="UP001221757">
    <property type="component" value="Unassembled WGS sequence"/>
</dbReference>
<evidence type="ECO:0000313" key="2">
    <source>
        <dbReference type="EMBL" id="KAJ7688243.1"/>
    </source>
</evidence>
<feature type="region of interest" description="Disordered" evidence="1">
    <location>
        <begin position="1"/>
        <end position="24"/>
    </location>
</feature>
<sequence>MSGVDAEERDKARRPCKHPVPPPLFAGHGGAGAWRCGLGARDFPCSSSCVCAPDRHERGGTAEAGTGHPRPGSASVPISGDEVVAGRPGGVGWSVWARGRGDEDGRASGIDLPAALVLLLVLPAVNLACEAWTALRILHEPG</sequence>